<dbReference type="Pfam" id="PF13416">
    <property type="entry name" value="SBP_bac_8"/>
    <property type="match status" value="1"/>
</dbReference>
<keyword evidence="2" id="KW-0813">Transport</keyword>
<dbReference type="AlphaFoldDB" id="A0A9W6UJW5"/>
<dbReference type="GO" id="GO:0042956">
    <property type="term" value="P:maltodextrin transmembrane transport"/>
    <property type="evidence" value="ECO:0007669"/>
    <property type="project" value="TreeGrafter"/>
</dbReference>
<gene>
    <name evidence="5" type="ORF">Nans01_32840</name>
</gene>
<evidence type="ECO:0000313" key="6">
    <source>
        <dbReference type="Proteomes" id="UP001165092"/>
    </source>
</evidence>
<keyword evidence="6" id="KW-1185">Reference proteome</keyword>
<dbReference type="EMBL" id="BSQG01000005">
    <property type="protein sequence ID" value="GLU48933.1"/>
    <property type="molecule type" value="Genomic_DNA"/>
</dbReference>
<evidence type="ECO:0000256" key="2">
    <source>
        <dbReference type="ARBA" id="ARBA00022448"/>
    </source>
</evidence>
<comment type="caution">
    <text evidence="5">The sequence shown here is derived from an EMBL/GenBank/DDBJ whole genome shotgun (WGS) entry which is preliminary data.</text>
</comment>
<dbReference type="GO" id="GO:0055052">
    <property type="term" value="C:ATP-binding cassette (ABC) transporter complex, substrate-binding subunit-containing"/>
    <property type="evidence" value="ECO:0007669"/>
    <property type="project" value="TreeGrafter"/>
</dbReference>
<dbReference type="PROSITE" id="PS51257">
    <property type="entry name" value="PROKAR_LIPOPROTEIN"/>
    <property type="match status" value="1"/>
</dbReference>
<keyword evidence="3 4" id="KW-0732">Signal</keyword>
<feature type="signal peptide" evidence="4">
    <location>
        <begin position="1"/>
        <end position="22"/>
    </location>
</feature>
<evidence type="ECO:0000256" key="3">
    <source>
        <dbReference type="ARBA" id="ARBA00022729"/>
    </source>
</evidence>
<evidence type="ECO:0000256" key="4">
    <source>
        <dbReference type="SAM" id="SignalP"/>
    </source>
</evidence>
<evidence type="ECO:0000256" key="1">
    <source>
        <dbReference type="ARBA" id="ARBA00008520"/>
    </source>
</evidence>
<comment type="similarity">
    <text evidence="1">Belongs to the bacterial solute-binding protein 1 family.</text>
</comment>
<dbReference type="GO" id="GO:1901982">
    <property type="term" value="F:maltose binding"/>
    <property type="evidence" value="ECO:0007669"/>
    <property type="project" value="TreeGrafter"/>
</dbReference>
<name>A0A9W6UJW5_9ACTN</name>
<dbReference type="Proteomes" id="UP001165092">
    <property type="component" value="Unassembled WGS sequence"/>
</dbReference>
<dbReference type="PANTHER" id="PTHR30061">
    <property type="entry name" value="MALTOSE-BINDING PERIPLASMIC PROTEIN"/>
    <property type="match status" value="1"/>
</dbReference>
<dbReference type="RefSeq" id="WP_285760396.1">
    <property type="nucleotide sequence ID" value="NZ_BSQG01000005.1"/>
</dbReference>
<evidence type="ECO:0000313" key="5">
    <source>
        <dbReference type="EMBL" id="GLU48933.1"/>
    </source>
</evidence>
<dbReference type="InterPro" id="IPR006059">
    <property type="entry name" value="SBP"/>
</dbReference>
<dbReference type="PANTHER" id="PTHR30061:SF50">
    <property type="entry name" value="MALTOSE_MALTODEXTRIN-BINDING PERIPLASMIC PROTEIN"/>
    <property type="match status" value="1"/>
</dbReference>
<dbReference type="GO" id="GO:0015768">
    <property type="term" value="P:maltose transport"/>
    <property type="evidence" value="ECO:0007669"/>
    <property type="project" value="TreeGrafter"/>
</dbReference>
<organism evidence="5 6">
    <name type="scientific">Nocardiopsis ansamitocini</name>
    <dbReference type="NCBI Taxonomy" id="1670832"/>
    <lineage>
        <taxon>Bacteria</taxon>
        <taxon>Bacillati</taxon>
        <taxon>Actinomycetota</taxon>
        <taxon>Actinomycetes</taxon>
        <taxon>Streptosporangiales</taxon>
        <taxon>Nocardiopsidaceae</taxon>
        <taxon>Nocardiopsis</taxon>
    </lineage>
</organism>
<reference evidence="5" key="1">
    <citation type="submission" date="2023-02" db="EMBL/GenBank/DDBJ databases">
        <title>Nocardiopsis ansamitocini NBRC 112285.</title>
        <authorList>
            <person name="Ichikawa N."/>
            <person name="Sato H."/>
            <person name="Tonouchi N."/>
        </authorList>
    </citation>
    <scope>NUCLEOTIDE SEQUENCE</scope>
    <source>
        <strain evidence="5">NBRC 112285</strain>
    </source>
</reference>
<protein>
    <submittedName>
        <fullName evidence="5">ABC transporter substrate-binding protein</fullName>
    </submittedName>
</protein>
<dbReference type="SUPFAM" id="SSF53850">
    <property type="entry name" value="Periplasmic binding protein-like II"/>
    <property type="match status" value="1"/>
</dbReference>
<sequence>MRLIRTLGVACTAALLASCAPAQSTNSASDADLDTGTLRVWLFSEVNQGPKEEVVDEAIAAFEAAHDDVTVDVQYIPVDTRAERFRAAFNDPASAPDVAEFGNTDLAGYVEAGGFADISADIDAWDEAADIDAELARTTQVDGSTYGVPWYVGIRALFYRTDVFADHDLDVPATLGELATTARTIRAKEPDLLGISTGGAYTYGFMPFIWAHGGDIAIPSGGSFTSAIDSAESRAGVEQYAELLSDDICPPQTCSEMGGNDSVQNFVAGKAGMTIGGNFSLNAVQESAIGEDFAVVPLPGVEEGSVAPAFAGGNNLGILAGTERRTLALEFTQLLGGKEYQRKMFDAMGNLPAFTDVQADITAEHPEMDPFVTTLDAGTRFVPATGAWATIDAQTVLPSMMQQIAGDRASVDEATDDAAGQMNDAFGQ</sequence>
<accession>A0A9W6UJW5</accession>
<feature type="chain" id="PRO_5040753213" evidence="4">
    <location>
        <begin position="23"/>
        <end position="428"/>
    </location>
</feature>
<proteinExistence type="inferred from homology"/>
<dbReference type="Gene3D" id="3.40.190.10">
    <property type="entry name" value="Periplasmic binding protein-like II"/>
    <property type="match status" value="1"/>
</dbReference>